<dbReference type="RefSeq" id="WP_191023600.1">
    <property type="nucleotide sequence ID" value="NZ_JABBXD010000002.1"/>
</dbReference>
<evidence type="ECO:0000256" key="15">
    <source>
        <dbReference type="ARBA" id="ARBA00051245"/>
    </source>
</evidence>
<dbReference type="PANTHER" id="PTHR32309:SF13">
    <property type="entry name" value="FERRIC ENTEROBACTIN TRANSPORT PROTEIN FEPE"/>
    <property type="match status" value="1"/>
</dbReference>
<dbReference type="SUPFAM" id="SSF52540">
    <property type="entry name" value="P-loop containing nucleoside triphosphate hydrolases"/>
    <property type="match status" value="1"/>
</dbReference>
<comment type="similarity">
    <text evidence="2">Belongs to the CpsD/CapB family.</text>
</comment>
<evidence type="ECO:0000256" key="6">
    <source>
        <dbReference type="ARBA" id="ARBA00022519"/>
    </source>
</evidence>
<comment type="catalytic activity">
    <reaction evidence="15">
        <text>L-tyrosyl-[protein] + ATP = O-phospho-L-tyrosyl-[protein] + ADP + H(+)</text>
        <dbReference type="Rhea" id="RHEA:10596"/>
        <dbReference type="Rhea" id="RHEA-COMP:10136"/>
        <dbReference type="Rhea" id="RHEA-COMP:20101"/>
        <dbReference type="ChEBI" id="CHEBI:15378"/>
        <dbReference type="ChEBI" id="CHEBI:30616"/>
        <dbReference type="ChEBI" id="CHEBI:46858"/>
        <dbReference type="ChEBI" id="CHEBI:61978"/>
        <dbReference type="ChEBI" id="CHEBI:456216"/>
        <dbReference type="EC" id="2.7.10.2"/>
    </reaction>
</comment>
<dbReference type="InterPro" id="IPR032807">
    <property type="entry name" value="GNVR"/>
</dbReference>
<keyword evidence="6" id="KW-0997">Cell inner membrane</keyword>
<dbReference type="PANTHER" id="PTHR32309">
    <property type="entry name" value="TYROSINE-PROTEIN KINASE"/>
    <property type="match status" value="1"/>
</dbReference>
<organism evidence="21 22">
    <name type="scientific">Salinimonas profundi</name>
    <dbReference type="NCBI Taxonomy" id="2729140"/>
    <lineage>
        <taxon>Bacteria</taxon>
        <taxon>Pseudomonadati</taxon>
        <taxon>Pseudomonadota</taxon>
        <taxon>Gammaproteobacteria</taxon>
        <taxon>Alteromonadales</taxon>
        <taxon>Alteromonadaceae</taxon>
        <taxon>Alteromonas/Salinimonas group</taxon>
        <taxon>Salinimonas</taxon>
    </lineage>
</organism>
<evidence type="ECO:0000256" key="12">
    <source>
        <dbReference type="ARBA" id="ARBA00022989"/>
    </source>
</evidence>
<dbReference type="InterPro" id="IPR027417">
    <property type="entry name" value="P-loop_NTPase"/>
</dbReference>
<keyword evidence="7" id="KW-0808">Transferase</keyword>
<keyword evidence="14" id="KW-0829">Tyrosine-protein kinase</keyword>
<evidence type="ECO:0000313" key="22">
    <source>
        <dbReference type="Proteomes" id="UP000624419"/>
    </source>
</evidence>
<keyword evidence="13 17" id="KW-0472">Membrane</keyword>
<dbReference type="Pfam" id="PF13614">
    <property type="entry name" value="AAA_31"/>
    <property type="match status" value="1"/>
</dbReference>
<keyword evidence="11" id="KW-0067">ATP-binding</keyword>
<feature type="coiled-coil region" evidence="16">
    <location>
        <begin position="362"/>
        <end position="413"/>
    </location>
</feature>
<feature type="domain" description="Polysaccharide chain length determinant N-terminal" evidence="18">
    <location>
        <begin position="17"/>
        <end position="109"/>
    </location>
</feature>
<dbReference type="Pfam" id="PF13807">
    <property type="entry name" value="GNVR"/>
    <property type="match status" value="1"/>
</dbReference>
<feature type="coiled-coil region" evidence="16">
    <location>
        <begin position="221"/>
        <end position="283"/>
    </location>
</feature>
<comment type="subcellular location">
    <subcellularLocation>
        <location evidence="1">Cell inner membrane</location>
        <topology evidence="1">Multi-pass membrane protein</topology>
    </subcellularLocation>
</comment>
<comment type="similarity">
    <text evidence="3">Belongs to the etk/wzc family.</text>
</comment>
<keyword evidence="10" id="KW-0418">Kinase</keyword>
<keyword evidence="5" id="KW-1003">Cell membrane</keyword>
<evidence type="ECO:0000313" key="21">
    <source>
        <dbReference type="EMBL" id="MBD3585509.1"/>
    </source>
</evidence>
<dbReference type="InterPro" id="IPR025669">
    <property type="entry name" value="AAA_dom"/>
</dbReference>
<reference evidence="21 22" key="1">
    <citation type="submission" date="2020-04" db="EMBL/GenBank/DDBJ databases">
        <title>Salinimonas sp. HHU 13199.</title>
        <authorList>
            <person name="Cui X."/>
            <person name="Zhang D."/>
        </authorList>
    </citation>
    <scope>NUCLEOTIDE SEQUENCE [LARGE SCALE GENOMIC DNA]</scope>
    <source>
        <strain evidence="21 22">HHU 13199</strain>
    </source>
</reference>
<dbReference type="EC" id="2.7.10.2" evidence="4"/>
<evidence type="ECO:0000256" key="10">
    <source>
        <dbReference type="ARBA" id="ARBA00022777"/>
    </source>
</evidence>
<gene>
    <name evidence="21" type="ORF">HHX48_07175</name>
</gene>
<feature type="domain" description="Tyrosine-protein kinase G-rich" evidence="20">
    <location>
        <begin position="402"/>
        <end position="474"/>
    </location>
</feature>
<evidence type="ECO:0000256" key="13">
    <source>
        <dbReference type="ARBA" id="ARBA00023136"/>
    </source>
</evidence>
<evidence type="ECO:0000256" key="2">
    <source>
        <dbReference type="ARBA" id="ARBA00007316"/>
    </source>
</evidence>
<keyword evidence="16" id="KW-0175">Coiled coil</keyword>
<dbReference type="NCBIfam" id="TIGR01007">
    <property type="entry name" value="eps_fam"/>
    <property type="match status" value="1"/>
</dbReference>
<evidence type="ECO:0000259" key="19">
    <source>
        <dbReference type="Pfam" id="PF13614"/>
    </source>
</evidence>
<evidence type="ECO:0000256" key="9">
    <source>
        <dbReference type="ARBA" id="ARBA00022741"/>
    </source>
</evidence>
<comment type="caution">
    <text evidence="21">The sequence shown here is derived from an EMBL/GenBank/DDBJ whole genome shotgun (WGS) entry which is preliminary data.</text>
</comment>
<name>A0ABR8LGY7_9ALTE</name>
<feature type="domain" description="AAA" evidence="19">
    <location>
        <begin position="556"/>
        <end position="690"/>
    </location>
</feature>
<keyword evidence="9" id="KW-0547">Nucleotide-binding</keyword>
<dbReference type="InterPro" id="IPR003856">
    <property type="entry name" value="LPS_length_determ_N"/>
</dbReference>
<sequence>MSSKVRDQLQANILDDETIDFAHYWQVFKRYAGRIILLAVLFTVLVALIVMKMTPIYSATASLLIESQPANLMSIEEIYKSDTTRKDYMQTQYEIIQSRQVASRAVDELDLSNDPVFMPSSSGGFDIVKDVKQWIKSKLTFLPEKKKKTLTQTQRAEKRRQAAINKLMNSISVNLVNNTQVIEITAVSESPELAARIANAMGDVYVENYLQAKVDMTTKATSFLTESMEGLKDKLEEAERKLTDFYEENQLVNLSNGVVGLAAEELEQLSDQLLDAQSTLKQNRTIYEQTQRNGADINALSRLPEVLNHPSIQSVRRQQAEAQSRVSELSKVFGPKHPKMVAAQAELTSVRDTLQTQIRDLISSITTQYRASQERVANLQEEVSQAKSEYRKLSGLENQRRALQREVDINQQLYNSMFTRLKETSEIGGFESANARILDPAVAPNNPSKPNRTLLIGAAFVISFGFGVFLAFVLEALNSGVRSVEDVEKKLGQRMLGLIPLIPQKRKESMPLRAFFDNKYHQFSEAVRTLRTSLSLTNLEKQNQAILVTSSVPKEGKSTVSTNLAFALGQLDKTILIDADLRRPSIGKRFNVPNYQPGLSNLTMKTHSLDECLVHDEQSGIDLICAGSIPSNPQELLAGEGFNALITYLKKHYKYVVVDTAPTQAVSDAMVVSKACDSVIYVVRADSTSEKMIQNGLGRFLQVGHRVDGVVLNQVDLRRSDVSERYGGFYDQYGYNAN</sequence>
<evidence type="ECO:0000256" key="5">
    <source>
        <dbReference type="ARBA" id="ARBA00022475"/>
    </source>
</evidence>
<keyword evidence="22" id="KW-1185">Reference proteome</keyword>
<evidence type="ECO:0000256" key="7">
    <source>
        <dbReference type="ARBA" id="ARBA00022679"/>
    </source>
</evidence>
<evidence type="ECO:0000259" key="20">
    <source>
        <dbReference type="Pfam" id="PF13807"/>
    </source>
</evidence>
<evidence type="ECO:0000259" key="18">
    <source>
        <dbReference type="Pfam" id="PF02706"/>
    </source>
</evidence>
<dbReference type="EMBL" id="JABBXD010000002">
    <property type="protein sequence ID" value="MBD3585509.1"/>
    <property type="molecule type" value="Genomic_DNA"/>
</dbReference>
<evidence type="ECO:0000256" key="17">
    <source>
        <dbReference type="SAM" id="Phobius"/>
    </source>
</evidence>
<dbReference type="Pfam" id="PF02706">
    <property type="entry name" value="Wzz"/>
    <property type="match status" value="1"/>
</dbReference>
<dbReference type="Proteomes" id="UP000624419">
    <property type="component" value="Unassembled WGS sequence"/>
</dbReference>
<evidence type="ECO:0000256" key="4">
    <source>
        <dbReference type="ARBA" id="ARBA00011903"/>
    </source>
</evidence>
<keyword evidence="8 17" id="KW-0812">Transmembrane</keyword>
<evidence type="ECO:0000256" key="3">
    <source>
        <dbReference type="ARBA" id="ARBA00008883"/>
    </source>
</evidence>
<evidence type="ECO:0000256" key="11">
    <source>
        <dbReference type="ARBA" id="ARBA00022840"/>
    </source>
</evidence>
<dbReference type="CDD" id="cd05387">
    <property type="entry name" value="BY-kinase"/>
    <property type="match status" value="1"/>
</dbReference>
<evidence type="ECO:0000256" key="14">
    <source>
        <dbReference type="ARBA" id="ARBA00023137"/>
    </source>
</evidence>
<dbReference type="InterPro" id="IPR050445">
    <property type="entry name" value="Bact_polysacc_biosynth/exp"/>
</dbReference>
<dbReference type="Gene3D" id="3.40.50.300">
    <property type="entry name" value="P-loop containing nucleotide triphosphate hydrolases"/>
    <property type="match status" value="1"/>
</dbReference>
<evidence type="ECO:0000256" key="16">
    <source>
        <dbReference type="SAM" id="Coils"/>
    </source>
</evidence>
<proteinExistence type="inferred from homology"/>
<evidence type="ECO:0000256" key="1">
    <source>
        <dbReference type="ARBA" id="ARBA00004429"/>
    </source>
</evidence>
<protein>
    <recommendedName>
        <fullName evidence="4">non-specific protein-tyrosine kinase</fullName>
        <ecNumber evidence="4">2.7.10.2</ecNumber>
    </recommendedName>
</protein>
<keyword evidence="12 17" id="KW-1133">Transmembrane helix</keyword>
<dbReference type="InterPro" id="IPR005702">
    <property type="entry name" value="Wzc-like_C"/>
</dbReference>
<accession>A0ABR8LGY7</accession>
<feature type="transmembrane region" description="Helical" evidence="17">
    <location>
        <begin position="31"/>
        <end position="51"/>
    </location>
</feature>
<evidence type="ECO:0000256" key="8">
    <source>
        <dbReference type="ARBA" id="ARBA00022692"/>
    </source>
</evidence>